<dbReference type="AlphaFoldDB" id="X0TUS3"/>
<dbReference type="Gene3D" id="3.40.50.300">
    <property type="entry name" value="P-loop containing nucleotide triphosphate hydrolases"/>
    <property type="match status" value="1"/>
</dbReference>
<evidence type="ECO:0000313" key="1">
    <source>
        <dbReference type="EMBL" id="GAF97348.1"/>
    </source>
</evidence>
<evidence type="ECO:0008006" key="2">
    <source>
        <dbReference type="Google" id="ProtNLM"/>
    </source>
</evidence>
<proteinExistence type="predicted"/>
<gene>
    <name evidence="1" type="ORF">S01H1_30396</name>
</gene>
<name>X0TUS3_9ZZZZ</name>
<feature type="non-terminal residue" evidence="1">
    <location>
        <position position="1"/>
    </location>
</feature>
<dbReference type="EMBL" id="BARS01018704">
    <property type="protein sequence ID" value="GAF97348.1"/>
    <property type="molecule type" value="Genomic_DNA"/>
</dbReference>
<dbReference type="InterPro" id="IPR027417">
    <property type="entry name" value="P-loop_NTPase"/>
</dbReference>
<organism evidence="1">
    <name type="scientific">marine sediment metagenome</name>
    <dbReference type="NCBI Taxonomy" id="412755"/>
    <lineage>
        <taxon>unclassified sequences</taxon>
        <taxon>metagenomes</taxon>
        <taxon>ecological metagenomes</taxon>
    </lineage>
</organism>
<comment type="caution">
    <text evidence="1">The sequence shown here is derived from an EMBL/GenBank/DDBJ whole genome shotgun (WGS) entry which is preliminary data.</text>
</comment>
<accession>X0TUS3</accession>
<sequence length="136" mass="15901">WKIISLRRHNILRQAISDIVAKDRGAHHHRLSDGPLELDKMNIDCNKLINVIKWFEKLSAQESKILENLPHLSIIYEDDLLKTEHHQKTLDRIFDYLGIPSVPVKTQFVKITPNRLSDFVLNHKEIMQTIGEAEYV</sequence>
<protein>
    <recommendedName>
        <fullName evidence="2">Sulfotransferase domain-containing protein</fullName>
    </recommendedName>
</protein>
<reference evidence="1" key="1">
    <citation type="journal article" date="2014" name="Front. Microbiol.">
        <title>High frequency of phylogenetically diverse reductive dehalogenase-homologous genes in deep subseafloor sedimentary metagenomes.</title>
        <authorList>
            <person name="Kawai M."/>
            <person name="Futagami T."/>
            <person name="Toyoda A."/>
            <person name="Takaki Y."/>
            <person name="Nishi S."/>
            <person name="Hori S."/>
            <person name="Arai W."/>
            <person name="Tsubouchi T."/>
            <person name="Morono Y."/>
            <person name="Uchiyama I."/>
            <person name="Ito T."/>
            <person name="Fujiyama A."/>
            <person name="Inagaki F."/>
            <person name="Takami H."/>
        </authorList>
    </citation>
    <scope>NUCLEOTIDE SEQUENCE</scope>
    <source>
        <strain evidence="1">Expedition CK06-06</strain>
    </source>
</reference>